<keyword evidence="4" id="KW-1185">Reference proteome</keyword>
<dbReference type="AlphaFoldDB" id="A0A2U8WM98"/>
<feature type="transmembrane region" description="Helical" evidence="1">
    <location>
        <begin position="369"/>
        <end position="398"/>
    </location>
</feature>
<keyword evidence="1" id="KW-0472">Membrane</keyword>
<feature type="transmembrane region" description="Helical" evidence="1">
    <location>
        <begin position="484"/>
        <end position="501"/>
    </location>
</feature>
<dbReference type="PANTHER" id="PTHR35342">
    <property type="entry name" value="TRICARBOXYLIC TRANSPORT PROTEIN"/>
    <property type="match status" value="1"/>
</dbReference>
<feature type="transmembrane region" description="Helical" evidence="1">
    <location>
        <begin position="33"/>
        <end position="64"/>
    </location>
</feature>
<dbReference type="PANTHER" id="PTHR35342:SF5">
    <property type="entry name" value="TRICARBOXYLIC TRANSPORT PROTEIN"/>
    <property type="match status" value="1"/>
</dbReference>
<dbReference type="OrthoDB" id="7323395at2"/>
<protein>
    <recommendedName>
        <fullName evidence="2">DUF112 domain-containing protein</fullName>
    </recommendedName>
</protein>
<dbReference type="KEGG" id="mtea:DK419_09610"/>
<evidence type="ECO:0000256" key="1">
    <source>
        <dbReference type="SAM" id="Phobius"/>
    </source>
</evidence>
<sequence length="515" mass="53865">MSDLLANLALGFGTVLQVVPVEVPGLGPVPLPMNVVLCFVGCLVGTLIGVLPGVGPVATIAMLLPITFKFDPTGALIMLAGIYYGAQYGGSTTAILVNIPGEATSVVTTLDGHQMARQGRAGVALGIAAIGSFVAGCVATVMIAALGAPLTRLALVFGPAEYFSLMVMGLVFAVVLARGSILKAVAMILLGILLSTVGADLETGQERMTFGMPFLSDGIDFAVLAMGLFGIAEILRNLDHTEARDVVRQAIGRLLPGRDDLRQSGLPILRGTAIGAVLGILPGNGAVLGPFASYTLEKRLARDPARFGRGAIEGVAGPESANNAGAQTSFIPLLTLGIPPNAVMALMVGAMTIHGIVPGPQVMTKNPGLFWGMIASMWVGNVMLLIINLPLIGLWVRLLKVPYRLMFPAILLLCCVGIYSINALATDILFIGLFGAVGYALIRLDFEPAPLLLGFVLGRLMEENLRRALLLSRGEMSTFIERPISAGLLLVAGVLLAVALLPSIRRGRDEVFVEE</sequence>
<evidence type="ECO:0000259" key="2">
    <source>
        <dbReference type="Pfam" id="PF01970"/>
    </source>
</evidence>
<gene>
    <name evidence="3" type="ORF">DK419_09610</name>
</gene>
<reference evidence="3 4" key="1">
    <citation type="submission" date="2018-05" db="EMBL/GenBank/DDBJ databases">
        <title>Complete Genome Sequence of Methylobacterium sp. 17Sr1-28.</title>
        <authorList>
            <person name="Srinivasan S."/>
        </authorList>
    </citation>
    <scope>NUCLEOTIDE SEQUENCE [LARGE SCALE GENOMIC DNA]</scope>
    <source>
        <strain evidence="3 4">17Sr1-28</strain>
    </source>
</reference>
<organism evidence="3 4">
    <name type="scientific">Methylobacterium terrae</name>
    <dbReference type="NCBI Taxonomy" id="2202827"/>
    <lineage>
        <taxon>Bacteria</taxon>
        <taxon>Pseudomonadati</taxon>
        <taxon>Pseudomonadota</taxon>
        <taxon>Alphaproteobacteria</taxon>
        <taxon>Hyphomicrobiales</taxon>
        <taxon>Methylobacteriaceae</taxon>
        <taxon>Methylobacterium</taxon>
    </lineage>
</organism>
<keyword evidence="1" id="KW-0812">Transmembrane</keyword>
<feature type="domain" description="DUF112" evidence="2">
    <location>
        <begin position="36"/>
        <end position="453"/>
    </location>
</feature>
<feature type="transmembrane region" description="Helical" evidence="1">
    <location>
        <begin position="123"/>
        <end position="147"/>
    </location>
</feature>
<keyword evidence="1" id="KW-1133">Transmembrane helix</keyword>
<dbReference type="Pfam" id="PF01970">
    <property type="entry name" value="TctA"/>
    <property type="match status" value="1"/>
</dbReference>
<dbReference type="EMBL" id="CP029553">
    <property type="protein sequence ID" value="AWN46540.1"/>
    <property type="molecule type" value="Genomic_DNA"/>
</dbReference>
<feature type="transmembrane region" description="Helical" evidence="1">
    <location>
        <begin position="153"/>
        <end position="177"/>
    </location>
</feature>
<dbReference type="RefSeq" id="WP_109958884.1">
    <property type="nucleotide sequence ID" value="NZ_CP029553.1"/>
</dbReference>
<evidence type="ECO:0000313" key="3">
    <source>
        <dbReference type="EMBL" id="AWN46540.1"/>
    </source>
</evidence>
<feature type="transmembrane region" description="Helical" evidence="1">
    <location>
        <begin position="221"/>
        <end position="238"/>
    </location>
</feature>
<proteinExistence type="predicted"/>
<feature type="transmembrane region" description="Helical" evidence="1">
    <location>
        <begin position="184"/>
        <end position="201"/>
    </location>
</feature>
<dbReference type="Proteomes" id="UP000245444">
    <property type="component" value="Chromosome"/>
</dbReference>
<dbReference type="InterPro" id="IPR002823">
    <property type="entry name" value="DUF112_TM"/>
</dbReference>
<accession>A0A2U8WM98</accession>
<evidence type="ECO:0000313" key="4">
    <source>
        <dbReference type="Proteomes" id="UP000245444"/>
    </source>
</evidence>
<name>A0A2U8WM98_9HYPH</name>
<feature type="transmembrane region" description="Helical" evidence="1">
    <location>
        <begin position="410"/>
        <end position="442"/>
    </location>
</feature>
<feature type="transmembrane region" description="Helical" evidence="1">
    <location>
        <begin position="333"/>
        <end position="357"/>
    </location>
</feature>